<comment type="caution">
    <text evidence="1">The sequence shown here is derived from an EMBL/GenBank/DDBJ whole genome shotgun (WGS) entry which is preliminary data.</text>
</comment>
<evidence type="ECO:0008006" key="3">
    <source>
        <dbReference type="Google" id="ProtNLM"/>
    </source>
</evidence>
<name>A0ABR5AK72_9BACL</name>
<accession>A0ABR5AK72</accession>
<proteinExistence type="predicted"/>
<dbReference type="RefSeq" id="WP_041047766.1">
    <property type="nucleotide sequence ID" value="NZ_JXAK01000017.1"/>
</dbReference>
<gene>
    <name evidence="1" type="ORF">SD70_11855</name>
</gene>
<dbReference type="EMBL" id="JXAK01000017">
    <property type="protein sequence ID" value="KIL40752.1"/>
    <property type="molecule type" value="Genomic_DNA"/>
</dbReference>
<evidence type="ECO:0000313" key="2">
    <source>
        <dbReference type="Proteomes" id="UP000031967"/>
    </source>
</evidence>
<protein>
    <recommendedName>
        <fullName evidence="3">Methyl-accepting chemotaxis protein</fullName>
    </recommendedName>
</protein>
<organism evidence="1 2">
    <name type="scientific">Gordoniibacillus kamchatkensis</name>
    <dbReference type="NCBI Taxonomy" id="1590651"/>
    <lineage>
        <taxon>Bacteria</taxon>
        <taxon>Bacillati</taxon>
        <taxon>Bacillota</taxon>
        <taxon>Bacilli</taxon>
        <taxon>Bacillales</taxon>
        <taxon>Paenibacillaceae</taxon>
        <taxon>Gordoniibacillus</taxon>
    </lineage>
</organism>
<dbReference type="Proteomes" id="UP000031967">
    <property type="component" value="Unassembled WGS sequence"/>
</dbReference>
<evidence type="ECO:0000313" key="1">
    <source>
        <dbReference type="EMBL" id="KIL40752.1"/>
    </source>
</evidence>
<sequence>MKWMTDFIAKSTLRKRIMVSSLLCLVVPAAGIMMISSAFTTKLIQDRAENTASESLQVAQAYITNNMNNLIRITNNIQFDTEMVAVLKNPSQGNKGILEQLSIQKKLDQLTSDKPGVYVSILLSEGGYYSNYSNYDYNPNQFRREAWFAQMDRLDTFETYWIGVQLRISSRRRRQAHT</sequence>
<keyword evidence="2" id="KW-1185">Reference proteome</keyword>
<reference evidence="1 2" key="1">
    <citation type="submission" date="2014-12" db="EMBL/GenBank/DDBJ databases">
        <title>Draft genome sequence of Paenibacillus kamchatkensis strain B-2647.</title>
        <authorList>
            <person name="Karlyshev A.V."/>
            <person name="Kudryashova E.B."/>
        </authorList>
    </citation>
    <scope>NUCLEOTIDE SEQUENCE [LARGE SCALE GENOMIC DNA]</scope>
    <source>
        <strain evidence="1 2">VKM B-2647</strain>
    </source>
</reference>